<feature type="transmembrane region" description="Helical" evidence="9">
    <location>
        <begin position="341"/>
        <end position="362"/>
    </location>
</feature>
<evidence type="ECO:0000256" key="6">
    <source>
        <dbReference type="ARBA" id="ARBA00022692"/>
    </source>
</evidence>
<dbReference type="SUPFAM" id="SSF103473">
    <property type="entry name" value="MFS general substrate transporter"/>
    <property type="match status" value="1"/>
</dbReference>
<proteinExistence type="inferred from homology"/>
<feature type="domain" description="Major facilitator superfamily (MFS) profile" evidence="10">
    <location>
        <begin position="23"/>
        <end position="436"/>
    </location>
</feature>
<feature type="transmembrane region" description="Helical" evidence="9">
    <location>
        <begin position="382"/>
        <end position="407"/>
    </location>
</feature>
<evidence type="ECO:0000259" key="10">
    <source>
        <dbReference type="PROSITE" id="PS50850"/>
    </source>
</evidence>
<keyword evidence="6 9" id="KW-0812">Transmembrane</keyword>
<evidence type="ECO:0000256" key="7">
    <source>
        <dbReference type="ARBA" id="ARBA00022989"/>
    </source>
</evidence>
<comment type="subcellular location">
    <subcellularLocation>
        <location evidence="1">Cell inner membrane</location>
        <topology evidence="1">Multi-pass membrane protein</topology>
    </subcellularLocation>
</comment>
<evidence type="ECO:0000256" key="5">
    <source>
        <dbReference type="ARBA" id="ARBA00022519"/>
    </source>
</evidence>
<dbReference type="InterPro" id="IPR011701">
    <property type="entry name" value="MFS"/>
</dbReference>
<dbReference type="Pfam" id="PF00083">
    <property type="entry name" value="Sugar_tr"/>
    <property type="match status" value="1"/>
</dbReference>
<keyword evidence="3" id="KW-0813">Transport</keyword>
<dbReference type="GO" id="GO:0022857">
    <property type="term" value="F:transmembrane transporter activity"/>
    <property type="evidence" value="ECO:0007669"/>
    <property type="project" value="InterPro"/>
</dbReference>
<dbReference type="Pfam" id="PF07690">
    <property type="entry name" value="MFS_1"/>
    <property type="match status" value="1"/>
</dbReference>
<dbReference type="NCBIfam" id="NF007414">
    <property type="entry name" value="PRK09952.1"/>
    <property type="match status" value="1"/>
</dbReference>
<dbReference type="GO" id="GO:0005886">
    <property type="term" value="C:plasma membrane"/>
    <property type="evidence" value="ECO:0007669"/>
    <property type="project" value="UniProtKB-SubCell"/>
</dbReference>
<dbReference type="RefSeq" id="WP_191152461.1">
    <property type="nucleotide sequence ID" value="NZ_CP060824.1"/>
</dbReference>
<keyword evidence="8 9" id="KW-0472">Membrane</keyword>
<comment type="similarity">
    <text evidence="2">Belongs to the major facilitator superfamily. Metabolite:H+ Symporter (MHS) family (TC 2.A.1.6) family.</text>
</comment>
<gene>
    <name evidence="11" type="primary">shiA</name>
    <name evidence="11" type="ORF">OEZ79_19810</name>
</gene>
<feature type="transmembrane region" description="Helical" evidence="9">
    <location>
        <begin position="287"/>
        <end position="309"/>
    </location>
</feature>
<reference evidence="11" key="1">
    <citation type="journal article" date="2023" name="Genes Genomics">
        <title>Genomic insights of Leclercia adecarboxylata strains linked to an outbreak in public hospitals in Mexico.</title>
        <authorList>
            <person name="Barrios-Villa E."/>
            <person name="Pacheco-Flores B."/>
            <person name="Lozano-Zarain P."/>
            <person name="Del Campo-Ortega R."/>
            <person name="de Jesus Ascencio-Montiel I."/>
            <person name="Gonzalez-Leon M."/>
            <person name="Camorlinga-Ponce M."/>
            <person name="Gaytan Cervantes F.J."/>
            <person name="Gonzalez Torres C."/>
            <person name="Aguilar E."/>
            <person name="Gonzalez Ibarra J."/>
            <person name="Torres Lopez F.J."/>
            <person name="Rosas-Vargas H."/>
            <person name="Gonzalez-Bonilla C.R."/>
            <person name="Del Carmen Rocha-Gracia R."/>
        </authorList>
    </citation>
    <scope>NUCLEOTIDE SEQUENCE</scope>
    <source>
        <strain evidence="11">Lac40</strain>
    </source>
</reference>
<dbReference type="CDD" id="cd17369">
    <property type="entry name" value="MFS_ShiA_like"/>
    <property type="match status" value="1"/>
</dbReference>
<evidence type="ECO:0000256" key="4">
    <source>
        <dbReference type="ARBA" id="ARBA00022475"/>
    </source>
</evidence>
<dbReference type="PANTHER" id="PTHR43045">
    <property type="entry name" value="SHIKIMATE TRANSPORTER"/>
    <property type="match status" value="1"/>
</dbReference>
<dbReference type="InterPro" id="IPR004736">
    <property type="entry name" value="MHS_symport"/>
</dbReference>
<dbReference type="PROSITE" id="PS50850">
    <property type="entry name" value="MFS"/>
    <property type="match status" value="1"/>
</dbReference>
<evidence type="ECO:0000256" key="9">
    <source>
        <dbReference type="SAM" id="Phobius"/>
    </source>
</evidence>
<feature type="transmembrane region" description="Helical" evidence="9">
    <location>
        <begin position="61"/>
        <end position="84"/>
    </location>
</feature>
<dbReference type="AlphaFoldDB" id="A0A9X3YD58"/>
<evidence type="ECO:0000256" key="8">
    <source>
        <dbReference type="ARBA" id="ARBA00023136"/>
    </source>
</evidence>
<keyword evidence="7 9" id="KW-1133">Transmembrane helix</keyword>
<feature type="transmembrane region" description="Helical" evidence="9">
    <location>
        <begin position="255"/>
        <end position="275"/>
    </location>
</feature>
<evidence type="ECO:0000313" key="11">
    <source>
        <dbReference type="EMBL" id="MDC6640482.1"/>
    </source>
</evidence>
<dbReference type="InterPro" id="IPR020846">
    <property type="entry name" value="MFS_dom"/>
</dbReference>
<organism evidence="11 12">
    <name type="scientific">Leclercia adecarboxylata</name>
    <dbReference type="NCBI Taxonomy" id="83655"/>
    <lineage>
        <taxon>Bacteria</taxon>
        <taxon>Pseudomonadati</taxon>
        <taxon>Pseudomonadota</taxon>
        <taxon>Gammaproteobacteria</taxon>
        <taxon>Enterobacterales</taxon>
        <taxon>Enterobacteriaceae</taxon>
        <taxon>Leclercia</taxon>
    </lineage>
</organism>
<evidence type="ECO:0000256" key="3">
    <source>
        <dbReference type="ARBA" id="ARBA00022448"/>
    </source>
</evidence>
<feature type="transmembrane region" description="Helical" evidence="9">
    <location>
        <begin position="196"/>
        <end position="215"/>
    </location>
</feature>
<feature type="transmembrane region" description="Helical" evidence="9">
    <location>
        <begin position="129"/>
        <end position="149"/>
    </location>
</feature>
<sequence>MDTTLASSSPDGATPSLNRARRAALGSFAGAVVDWYDFLLYGITAALVFNREFFPQISPAMGTLAAFATFGVGFLFRPLGGVIFGHFGDKLGRKRMLMLTVWMMGIATALIGILPSFAAIGWWAPVLLVTLRAVQGFAVGGEWGGAALLSVESAPARKKAFYSSGVQVGYGVGLLLSTGLVSLISTFTTDEQFLSWGWRIPFLFSIVLVLGALWVRKGMDESAEFEQQRQQPAEKRRLPVMDALIRHPGAFLKIIALRLCELLTMYIVTAFALSYSTQNLGLPRELFLNIGLLVGGISCLTIPCFAWLADRFGRRRVYITGALTGALSTFPFFMALEAQSVLWIVVFAILLANIAHDMVVCVQQPMFTEMFGASYRYSGAGVGYQVASVVGGGFTPFIAAALVTFSGGDWHSVAIYLLAGCLLSAATALLMKQASS</sequence>
<feature type="transmembrane region" description="Helical" evidence="9">
    <location>
        <begin position="413"/>
        <end position="431"/>
    </location>
</feature>
<evidence type="ECO:0000313" key="12">
    <source>
        <dbReference type="Proteomes" id="UP001149314"/>
    </source>
</evidence>
<accession>A0A9X3YD58</accession>
<feature type="transmembrane region" description="Helical" evidence="9">
    <location>
        <begin position="161"/>
        <end position="184"/>
    </location>
</feature>
<dbReference type="NCBIfam" id="TIGR00883">
    <property type="entry name" value="2A0106"/>
    <property type="match status" value="1"/>
</dbReference>
<keyword evidence="5" id="KW-0997">Cell inner membrane</keyword>
<name>A0A9X3YD58_9ENTR</name>
<feature type="transmembrane region" description="Helical" evidence="9">
    <location>
        <begin position="316"/>
        <end position="335"/>
    </location>
</feature>
<evidence type="ECO:0000256" key="1">
    <source>
        <dbReference type="ARBA" id="ARBA00004429"/>
    </source>
</evidence>
<feature type="transmembrane region" description="Helical" evidence="9">
    <location>
        <begin position="25"/>
        <end position="49"/>
    </location>
</feature>
<dbReference type="InterPro" id="IPR036259">
    <property type="entry name" value="MFS_trans_sf"/>
</dbReference>
<dbReference type="Proteomes" id="UP001149314">
    <property type="component" value="Unassembled WGS sequence"/>
</dbReference>
<dbReference type="InterPro" id="IPR005829">
    <property type="entry name" value="Sugar_transporter_CS"/>
</dbReference>
<dbReference type="Gene3D" id="1.20.1250.20">
    <property type="entry name" value="MFS general substrate transporter like domains"/>
    <property type="match status" value="2"/>
</dbReference>
<dbReference type="InterPro" id="IPR005828">
    <property type="entry name" value="MFS_sugar_transport-like"/>
</dbReference>
<keyword evidence="4" id="KW-1003">Cell membrane</keyword>
<dbReference type="EMBL" id="JAOURS010000027">
    <property type="protein sequence ID" value="MDC6640482.1"/>
    <property type="molecule type" value="Genomic_DNA"/>
</dbReference>
<comment type="caution">
    <text evidence="11">The sequence shown here is derived from an EMBL/GenBank/DDBJ whole genome shotgun (WGS) entry which is preliminary data.</text>
</comment>
<feature type="transmembrane region" description="Helical" evidence="9">
    <location>
        <begin position="96"/>
        <end position="123"/>
    </location>
</feature>
<protein>
    <submittedName>
        <fullName evidence="11">Shikimate transporter</fullName>
    </submittedName>
</protein>
<dbReference type="FunFam" id="1.20.1250.20:FF:000001">
    <property type="entry name" value="Dicarboxylate MFS transporter"/>
    <property type="match status" value="1"/>
</dbReference>
<dbReference type="PROSITE" id="PS00217">
    <property type="entry name" value="SUGAR_TRANSPORT_2"/>
    <property type="match status" value="1"/>
</dbReference>
<dbReference type="PANTHER" id="PTHR43045:SF1">
    <property type="entry name" value="SHIKIMATE TRANSPORTER"/>
    <property type="match status" value="1"/>
</dbReference>
<evidence type="ECO:0000256" key="2">
    <source>
        <dbReference type="ARBA" id="ARBA00008240"/>
    </source>
</evidence>